<proteinExistence type="predicted"/>
<gene>
    <name evidence="1" type="ORF">TCNE_LOCUS1461</name>
</gene>
<reference evidence="1 2" key="2">
    <citation type="submission" date="2018-11" db="EMBL/GenBank/DDBJ databases">
        <authorList>
            <consortium name="Pathogen Informatics"/>
        </authorList>
    </citation>
    <scope>NUCLEOTIDE SEQUENCE [LARGE SCALE GENOMIC DNA]</scope>
</reference>
<evidence type="ECO:0000313" key="2">
    <source>
        <dbReference type="Proteomes" id="UP000050794"/>
    </source>
</evidence>
<accession>A0A183TYZ1</accession>
<reference evidence="3" key="1">
    <citation type="submission" date="2016-06" db="UniProtKB">
        <authorList>
            <consortium name="WormBaseParasite"/>
        </authorList>
    </citation>
    <scope>IDENTIFICATION</scope>
</reference>
<evidence type="ECO:0000313" key="1">
    <source>
        <dbReference type="EMBL" id="VDM26208.1"/>
    </source>
</evidence>
<dbReference type="Proteomes" id="UP000050794">
    <property type="component" value="Unassembled WGS sequence"/>
</dbReference>
<dbReference type="EMBL" id="UYWY01001112">
    <property type="protein sequence ID" value="VDM26208.1"/>
    <property type="molecule type" value="Genomic_DNA"/>
</dbReference>
<evidence type="ECO:0000313" key="3">
    <source>
        <dbReference type="WBParaSite" id="TCNE_0000146001-mRNA-1"/>
    </source>
</evidence>
<organism evidence="2 3">
    <name type="scientific">Toxocara canis</name>
    <name type="common">Canine roundworm</name>
    <dbReference type="NCBI Taxonomy" id="6265"/>
    <lineage>
        <taxon>Eukaryota</taxon>
        <taxon>Metazoa</taxon>
        <taxon>Ecdysozoa</taxon>
        <taxon>Nematoda</taxon>
        <taxon>Chromadorea</taxon>
        <taxon>Rhabditida</taxon>
        <taxon>Spirurina</taxon>
        <taxon>Ascaridomorpha</taxon>
        <taxon>Ascaridoidea</taxon>
        <taxon>Toxocaridae</taxon>
        <taxon>Toxocara</taxon>
    </lineage>
</organism>
<dbReference type="WBParaSite" id="TCNE_0000146001-mRNA-1">
    <property type="protein sequence ID" value="TCNE_0000146001-mRNA-1"/>
    <property type="gene ID" value="TCNE_0000146001"/>
</dbReference>
<keyword evidence="2" id="KW-1185">Reference proteome</keyword>
<protein>
    <submittedName>
        <fullName evidence="1 3">Uncharacterized protein</fullName>
    </submittedName>
</protein>
<dbReference type="AlphaFoldDB" id="A0A183TYZ1"/>
<sequence length="177" mass="19693">MANGQRELSKYFEGARTRAELLVYELHFVLAAIASTQSDDKSPFAVTNWPRPYHVENTTSRPICHVKQSRAWLVLGSETAWESQRFAPSNQPLMKHGTHAILSFANVRSWKIGMIHSRGECCKRICGAEHMLTMHELTLTGPTGGEPAVPSIGQTWGVKRRSIEVTGTRGRAHEQAG</sequence>
<name>A0A183TYZ1_TOXCA</name>